<keyword evidence="3" id="KW-1185">Reference proteome</keyword>
<evidence type="ECO:0000256" key="1">
    <source>
        <dbReference type="SAM" id="MobiDB-lite"/>
    </source>
</evidence>
<feature type="region of interest" description="Disordered" evidence="1">
    <location>
        <begin position="78"/>
        <end position="104"/>
    </location>
</feature>
<evidence type="ECO:0000313" key="3">
    <source>
        <dbReference type="Proteomes" id="UP000617734"/>
    </source>
</evidence>
<comment type="caution">
    <text evidence="2">The sequence shown here is derived from an EMBL/GenBank/DDBJ whole genome shotgun (WGS) entry which is preliminary data.</text>
</comment>
<organism evidence="2 3">
    <name type="scientific">Kitasatospora indigofera</name>
    <dbReference type="NCBI Taxonomy" id="67307"/>
    <lineage>
        <taxon>Bacteria</taxon>
        <taxon>Bacillati</taxon>
        <taxon>Actinomycetota</taxon>
        <taxon>Actinomycetes</taxon>
        <taxon>Kitasatosporales</taxon>
        <taxon>Streptomycetaceae</taxon>
        <taxon>Kitasatospora</taxon>
    </lineage>
</organism>
<evidence type="ECO:0000313" key="2">
    <source>
        <dbReference type="EMBL" id="GHE25286.1"/>
    </source>
</evidence>
<accession>A0A919D8S4</accession>
<dbReference type="EMBL" id="BNBO01000082">
    <property type="protein sequence ID" value="GHE25286.1"/>
    <property type="molecule type" value="Genomic_DNA"/>
</dbReference>
<dbReference type="Proteomes" id="UP000617734">
    <property type="component" value="Unassembled WGS sequence"/>
</dbReference>
<proteinExistence type="predicted"/>
<reference evidence="2" key="1">
    <citation type="journal article" date="2014" name="Int. J. Syst. Evol. Microbiol.">
        <title>Complete genome sequence of Corynebacterium casei LMG S-19264T (=DSM 44701T), isolated from a smear-ripened cheese.</title>
        <authorList>
            <consortium name="US DOE Joint Genome Institute (JGI-PGF)"/>
            <person name="Walter F."/>
            <person name="Albersmeier A."/>
            <person name="Kalinowski J."/>
            <person name="Ruckert C."/>
        </authorList>
    </citation>
    <scope>NUCLEOTIDE SEQUENCE</scope>
    <source>
        <strain evidence="2">JCM 4646</strain>
    </source>
</reference>
<sequence length="122" mass="12584">MVGEGDGPTLRRPDIGLARSAFSAAPARGGGPTLLTVPGRPAGCAPLFGAITGLVLPGYLHRPPGDLLRKALRQFGRGADTRSGADSAPRLAGSNNPRRIPGRALCRWDPGQCSSLLSRFSG</sequence>
<protein>
    <submittedName>
        <fullName evidence="2">Uncharacterized protein</fullName>
    </submittedName>
</protein>
<reference evidence="2" key="2">
    <citation type="submission" date="2020-09" db="EMBL/GenBank/DDBJ databases">
        <authorList>
            <person name="Sun Q."/>
            <person name="Ohkuma M."/>
        </authorList>
    </citation>
    <scope>NUCLEOTIDE SEQUENCE</scope>
    <source>
        <strain evidence="2">JCM 4646</strain>
    </source>
</reference>
<name>A0A919D8S4_9ACTN</name>
<gene>
    <name evidence="2" type="ORF">GCM10018781_76530</name>
</gene>
<dbReference type="AlphaFoldDB" id="A0A919D8S4"/>